<evidence type="ECO:0000256" key="7">
    <source>
        <dbReference type="HAMAP-Rule" id="MF_00647"/>
    </source>
</evidence>
<dbReference type="AlphaFoldDB" id="A0A328PKG4"/>
<gene>
    <name evidence="7" type="primary">coaD</name>
    <name evidence="9" type="ORF">DPC56_00715</name>
</gene>
<protein>
    <recommendedName>
        <fullName evidence="7">Phosphopantetheine adenylyltransferase</fullName>
        <ecNumber evidence="7">2.7.7.3</ecNumber>
    </recommendedName>
    <alternativeName>
        <fullName evidence="7">Dephospho-CoA pyrophosphorylase</fullName>
    </alternativeName>
    <alternativeName>
        <fullName evidence="7">Pantetheine-phosphate adenylyltransferase</fullName>
        <shortName evidence="7">PPAT</shortName>
    </alternativeName>
</protein>
<evidence type="ECO:0000256" key="3">
    <source>
        <dbReference type="ARBA" id="ARBA00022695"/>
    </source>
</evidence>
<evidence type="ECO:0000256" key="4">
    <source>
        <dbReference type="ARBA" id="ARBA00022741"/>
    </source>
</evidence>
<dbReference type="InterPro" id="IPR050385">
    <property type="entry name" value="Archaeal_FAD_synthase"/>
</dbReference>
<keyword evidence="1 7" id="KW-0963">Cytoplasm</keyword>
<dbReference type="SUPFAM" id="SSF52374">
    <property type="entry name" value="Nucleotidylyl transferase"/>
    <property type="match status" value="1"/>
</dbReference>
<organism evidence="9 10">
    <name type="scientific">Methanothermobacter tenebrarum</name>
    <dbReference type="NCBI Taxonomy" id="680118"/>
    <lineage>
        <taxon>Archaea</taxon>
        <taxon>Methanobacteriati</taxon>
        <taxon>Methanobacteriota</taxon>
        <taxon>Methanomada group</taxon>
        <taxon>Methanobacteria</taxon>
        <taxon>Methanobacteriales</taxon>
        <taxon>Methanobacteriaceae</taxon>
        <taxon>Methanothermobacter</taxon>
    </lineage>
</organism>
<dbReference type="OrthoDB" id="53228at2157"/>
<dbReference type="PANTHER" id="PTHR43793">
    <property type="entry name" value="FAD SYNTHASE"/>
    <property type="match status" value="1"/>
</dbReference>
<keyword evidence="5 7" id="KW-0067">ATP-binding</keyword>
<dbReference type="HAMAP" id="MF_00647">
    <property type="entry name" value="PPAT_arch"/>
    <property type="match status" value="1"/>
</dbReference>
<evidence type="ECO:0000256" key="2">
    <source>
        <dbReference type="ARBA" id="ARBA00022679"/>
    </source>
</evidence>
<keyword evidence="2 7" id="KW-0808">Transferase</keyword>
<evidence type="ECO:0000256" key="5">
    <source>
        <dbReference type="ARBA" id="ARBA00022840"/>
    </source>
</evidence>
<reference evidence="9 10" key="1">
    <citation type="submission" date="2018-06" db="EMBL/GenBank/DDBJ databases">
        <title>Draft genome sequence of hyperthermophilic methanogen Methanothermobacter tenebrarum sp. MCM-B 1447.</title>
        <authorList>
            <person name="Pore S.D."/>
            <person name="Dagar S."/>
            <person name="Dhakephalkar P.K."/>
        </authorList>
    </citation>
    <scope>NUCLEOTIDE SEQUENCE [LARGE SCALE GENOMIC DNA]</scope>
    <source>
        <strain evidence="9 10">MCM B 1447</strain>
    </source>
</reference>
<comment type="pathway">
    <text evidence="7">Cofactor biosynthesis; coenzyme A biosynthesis.</text>
</comment>
<evidence type="ECO:0000256" key="6">
    <source>
        <dbReference type="ARBA" id="ARBA00022993"/>
    </source>
</evidence>
<evidence type="ECO:0000313" key="10">
    <source>
        <dbReference type="Proteomes" id="UP000249782"/>
    </source>
</evidence>
<dbReference type="RefSeq" id="WP_112093144.1">
    <property type="nucleotide sequence ID" value="NZ_QLOE01000001.1"/>
</dbReference>
<comment type="caution">
    <text evidence="9">The sequence shown here is derived from an EMBL/GenBank/DDBJ whole genome shotgun (WGS) entry which is preliminary data.</text>
</comment>
<dbReference type="GO" id="GO:0015937">
    <property type="term" value="P:coenzyme A biosynthetic process"/>
    <property type="evidence" value="ECO:0007669"/>
    <property type="project" value="UniProtKB-UniRule"/>
</dbReference>
<dbReference type="UniPathway" id="UPA00241"/>
<dbReference type="GO" id="GO:0005737">
    <property type="term" value="C:cytoplasm"/>
    <property type="evidence" value="ECO:0007669"/>
    <property type="project" value="UniProtKB-SubCell"/>
</dbReference>
<comment type="function">
    <text evidence="7">Reversibly transfers an adenylyl group from ATP to 4'-phosphopantetheine, yielding dephospho-CoA (dPCoA) and pyrophosphate.</text>
</comment>
<name>A0A328PKG4_9EURY</name>
<dbReference type="EMBL" id="QLOE01000001">
    <property type="protein sequence ID" value="RAO79834.1"/>
    <property type="molecule type" value="Genomic_DNA"/>
</dbReference>
<dbReference type="InterPro" id="IPR014729">
    <property type="entry name" value="Rossmann-like_a/b/a_fold"/>
</dbReference>
<feature type="domain" description="Cytidyltransferase-like" evidence="8">
    <location>
        <begin position="10"/>
        <end position="142"/>
    </location>
</feature>
<evidence type="ECO:0000259" key="8">
    <source>
        <dbReference type="Pfam" id="PF01467"/>
    </source>
</evidence>
<comment type="catalytic activity">
    <reaction evidence="7">
        <text>(R)-4'-phosphopantetheine + ATP + H(+) = 3'-dephospho-CoA + diphosphate</text>
        <dbReference type="Rhea" id="RHEA:19801"/>
        <dbReference type="ChEBI" id="CHEBI:15378"/>
        <dbReference type="ChEBI" id="CHEBI:30616"/>
        <dbReference type="ChEBI" id="CHEBI:33019"/>
        <dbReference type="ChEBI" id="CHEBI:57328"/>
        <dbReference type="ChEBI" id="CHEBI:61723"/>
        <dbReference type="EC" id="2.7.7.3"/>
    </reaction>
</comment>
<dbReference type="NCBIfam" id="TIGR00125">
    <property type="entry name" value="cyt_tran_rel"/>
    <property type="match status" value="1"/>
</dbReference>
<dbReference type="Proteomes" id="UP000249782">
    <property type="component" value="Unassembled WGS sequence"/>
</dbReference>
<dbReference type="EC" id="2.7.7.3" evidence="7"/>
<keyword evidence="4 7" id="KW-0547">Nucleotide-binding</keyword>
<evidence type="ECO:0000313" key="9">
    <source>
        <dbReference type="EMBL" id="RAO79834.1"/>
    </source>
</evidence>
<sequence length="153" mass="17526">MTKKYKLVAVGGTFDKFHKGHQTLLEKAFKVAETVAIGVTSDKFAAQKDPIEPCQTRIENLKKYLEKKGYENFYIEKLEDPYGPTINDKKFEAIIVSEETQPRAEKINKIREEKNLPPMDIITIKMVKAEDGQPISSTRIRRGEIDKKGKILK</sequence>
<keyword evidence="3 7" id="KW-0548">Nucleotidyltransferase</keyword>
<keyword evidence="10" id="KW-1185">Reference proteome</keyword>
<dbReference type="NCBIfam" id="NF001985">
    <property type="entry name" value="PRK00777.1"/>
    <property type="match status" value="1"/>
</dbReference>
<evidence type="ECO:0000256" key="1">
    <source>
        <dbReference type="ARBA" id="ARBA00022490"/>
    </source>
</evidence>
<accession>A0A328PKG4</accession>
<dbReference type="GO" id="GO:0004595">
    <property type="term" value="F:pantetheine-phosphate adenylyltransferase activity"/>
    <property type="evidence" value="ECO:0007669"/>
    <property type="project" value="UniProtKB-UniRule"/>
</dbReference>
<keyword evidence="6 7" id="KW-0173">Coenzyme A biosynthesis</keyword>
<comment type="similarity">
    <text evidence="7">Belongs to the eukaryotic CoaD family.</text>
</comment>
<dbReference type="CDD" id="cd02164">
    <property type="entry name" value="PPAT_CoAS"/>
    <property type="match status" value="1"/>
</dbReference>
<comment type="subcellular location">
    <subcellularLocation>
        <location evidence="7">Cytoplasm</location>
    </subcellularLocation>
</comment>
<dbReference type="Gene3D" id="3.40.50.620">
    <property type="entry name" value="HUPs"/>
    <property type="match status" value="1"/>
</dbReference>
<dbReference type="InterPro" id="IPR023540">
    <property type="entry name" value="PPAT_arch"/>
</dbReference>
<proteinExistence type="inferred from homology"/>
<dbReference type="PANTHER" id="PTHR43793:SF1">
    <property type="entry name" value="FAD SYNTHASE"/>
    <property type="match status" value="1"/>
</dbReference>
<dbReference type="InterPro" id="IPR004821">
    <property type="entry name" value="Cyt_trans-like"/>
</dbReference>
<dbReference type="Pfam" id="PF01467">
    <property type="entry name" value="CTP_transf_like"/>
    <property type="match status" value="1"/>
</dbReference>
<dbReference type="GO" id="GO:0005524">
    <property type="term" value="F:ATP binding"/>
    <property type="evidence" value="ECO:0007669"/>
    <property type="project" value="UniProtKB-KW"/>
</dbReference>